<dbReference type="SUPFAM" id="SSF53383">
    <property type="entry name" value="PLP-dependent transferases"/>
    <property type="match status" value="1"/>
</dbReference>
<evidence type="ECO:0000259" key="2">
    <source>
        <dbReference type="Pfam" id="PF00266"/>
    </source>
</evidence>
<dbReference type="PANTHER" id="PTHR43092">
    <property type="entry name" value="L-CYSTEINE DESULFHYDRASE"/>
    <property type="match status" value="1"/>
</dbReference>
<dbReference type="Gene3D" id="3.90.1150.10">
    <property type="entry name" value="Aspartate Aminotransferase, domain 1"/>
    <property type="match status" value="1"/>
</dbReference>
<sequence>MGLASATAAAASMTPLSVAEGAHRRTMRPIVTGPRSAQSDDDWQDVLAAFDLGGRVTMNTANLAPASAPGRAVFTELAASVDADPSFQNRGQFAALRQASREHVAAYLGASQDEIVFTRNTTESNNFIVHGLDLGPGDEVVLTEHNHPSNRASWQVRARREGFSVVEVPVPSPPRDPQDLMDALVAATTPRTRVMAYSHVTNLGGCRYPAREINTWARDHGILTLVDGAQSCGSIYVDLHDINCDFYTASGHKWPCAPREVGVLYVRSGSEERLWPSVVGVGFNESGAGGRMESLGQRDDAALAAFGSAMAFLGAIGSNNVAARVAALTDCFKEELSGSSKVTLYTPMDPEFSGGVLTFHIDGVDSRRGFQWLYEERKIVCASSGVEQGGIRFSPHIYTSMDGCQQALKAVKELIDGRVVL</sequence>
<name>A0A381P0R9_9ZZZZ</name>
<dbReference type="InterPro" id="IPR015421">
    <property type="entry name" value="PyrdxlP-dep_Trfase_major"/>
</dbReference>
<dbReference type="Gene3D" id="3.40.640.10">
    <property type="entry name" value="Type I PLP-dependent aspartate aminotransferase-like (Major domain)"/>
    <property type="match status" value="1"/>
</dbReference>
<dbReference type="InterPro" id="IPR015424">
    <property type="entry name" value="PyrdxlP-dep_Trfase"/>
</dbReference>
<accession>A0A381P0R9</accession>
<reference evidence="3" key="1">
    <citation type="submission" date="2018-05" db="EMBL/GenBank/DDBJ databases">
        <authorList>
            <person name="Lanie J.A."/>
            <person name="Ng W.-L."/>
            <person name="Kazmierczak K.M."/>
            <person name="Andrzejewski T.M."/>
            <person name="Davidsen T.M."/>
            <person name="Wayne K.J."/>
            <person name="Tettelin H."/>
            <person name="Glass J.I."/>
            <person name="Rusch D."/>
            <person name="Podicherti R."/>
            <person name="Tsui H.-C.T."/>
            <person name="Winkler M.E."/>
        </authorList>
    </citation>
    <scope>NUCLEOTIDE SEQUENCE</scope>
</reference>
<proteinExistence type="predicted"/>
<dbReference type="InterPro" id="IPR015422">
    <property type="entry name" value="PyrdxlP-dep_Trfase_small"/>
</dbReference>
<organism evidence="3">
    <name type="scientific">marine metagenome</name>
    <dbReference type="NCBI Taxonomy" id="408172"/>
    <lineage>
        <taxon>unclassified sequences</taxon>
        <taxon>metagenomes</taxon>
        <taxon>ecological metagenomes</taxon>
    </lineage>
</organism>
<protein>
    <recommendedName>
        <fullName evidence="2">Aminotransferase class V domain-containing protein</fullName>
    </recommendedName>
</protein>
<dbReference type="PANTHER" id="PTHR43092:SF6">
    <property type="entry name" value="BLR1280 PROTEIN"/>
    <property type="match status" value="1"/>
</dbReference>
<dbReference type="InterPro" id="IPR000192">
    <property type="entry name" value="Aminotrans_V_dom"/>
</dbReference>
<evidence type="ECO:0000313" key="3">
    <source>
        <dbReference type="EMBL" id="SUZ60515.1"/>
    </source>
</evidence>
<dbReference type="EMBL" id="UINC01000748">
    <property type="protein sequence ID" value="SUZ60515.1"/>
    <property type="molecule type" value="Genomic_DNA"/>
</dbReference>
<dbReference type="AlphaFoldDB" id="A0A381P0R9"/>
<dbReference type="Pfam" id="PF00266">
    <property type="entry name" value="Aminotran_5"/>
    <property type="match status" value="1"/>
</dbReference>
<gene>
    <name evidence="3" type="ORF">METZ01_LOCUS13369</name>
</gene>
<evidence type="ECO:0000256" key="1">
    <source>
        <dbReference type="ARBA" id="ARBA00022898"/>
    </source>
</evidence>
<feature type="domain" description="Aminotransferase class V" evidence="2">
    <location>
        <begin position="91"/>
        <end position="385"/>
    </location>
</feature>
<keyword evidence="1" id="KW-0663">Pyridoxal phosphate</keyword>